<feature type="compositionally biased region" description="Basic and acidic residues" evidence="9">
    <location>
        <begin position="212"/>
        <end position="245"/>
    </location>
</feature>
<dbReference type="FunFam" id="3.30.730.10:FF:000001">
    <property type="entry name" value="Ethylene-responsive transcription factor 2"/>
    <property type="match status" value="1"/>
</dbReference>
<dbReference type="SMART" id="SM00380">
    <property type="entry name" value="AP2"/>
    <property type="match status" value="1"/>
</dbReference>
<keyword evidence="3" id="KW-0346">Stress response</keyword>
<keyword evidence="2" id="KW-0805">Transcription regulation</keyword>
<evidence type="ECO:0000256" key="7">
    <source>
        <dbReference type="ARBA" id="ARBA00023242"/>
    </source>
</evidence>
<dbReference type="GO" id="GO:0000976">
    <property type="term" value="F:transcription cis-regulatory region binding"/>
    <property type="evidence" value="ECO:0007669"/>
    <property type="project" value="TreeGrafter"/>
</dbReference>
<keyword evidence="5" id="KW-0010">Activator</keyword>
<dbReference type="PRINTS" id="PR00367">
    <property type="entry name" value="ETHRSPELEMNT"/>
</dbReference>
<dbReference type="PROSITE" id="PS51032">
    <property type="entry name" value="AP2_ERF"/>
    <property type="match status" value="1"/>
</dbReference>
<feature type="compositionally biased region" description="Low complexity" evidence="9">
    <location>
        <begin position="132"/>
        <end position="159"/>
    </location>
</feature>
<keyword evidence="4" id="KW-0238">DNA-binding</keyword>
<sequence>MPSEDFARKRKSRSRCDGISVAETLKKWKEYNQNLGTCNDEGKPVRKAPAKGSKKGCMKGKGGPENSTCNYRGVRQRTWGKWVAEIREPNRGSRLWLGTFPNAYEAALAYDEAARTMYGECARLNLPHISSKDSSTSVATSSGSSSVATPSVSFSVPTPLGSDSSTTSNLSEICDKVYHFNDGDSDSQMDIKPHIKLPAVSMVPLPSTLLKPTEKKENQDVRQHDGYTKSDIKHEAKEVKPEQKATDAPVDDTYLEMLDALLRNFSMDEFFDPNELLGSLDDAPFQGLVSNQDVSQLDLHGAGVSECLKPSALSYQLQNPDAKLLGSLDHMEPFGEQQDNFSVEDPRFLDL</sequence>
<feature type="region of interest" description="Disordered" evidence="9">
    <location>
        <begin position="38"/>
        <end position="65"/>
    </location>
</feature>
<accession>A0AAV5HZV0</accession>
<dbReference type="PANTHER" id="PTHR31241">
    <property type="entry name" value="DEHYDRATION-RESPONSIVE ELEMENT-BINDING PROTEIN 2C"/>
    <property type="match status" value="1"/>
</dbReference>
<evidence type="ECO:0000313" key="12">
    <source>
        <dbReference type="Proteomes" id="UP001054252"/>
    </source>
</evidence>
<keyword evidence="12" id="KW-1185">Reference proteome</keyword>
<dbReference type="InterPro" id="IPR016177">
    <property type="entry name" value="DNA-bd_dom_sf"/>
</dbReference>
<dbReference type="PANTHER" id="PTHR31241:SF62">
    <property type="entry name" value="DEHYDRATION-RESPONSIVE ELEMENT-BINDING PROTEIN 2D"/>
    <property type="match status" value="1"/>
</dbReference>
<evidence type="ECO:0000256" key="5">
    <source>
        <dbReference type="ARBA" id="ARBA00023159"/>
    </source>
</evidence>
<dbReference type="GO" id="GO:0005634">
    <property type="term" value="C:nucleus"/>
    <property type="evidence" value="ECO:0007669"/>
    <property type="project" value="UniProtKB-SubCell"/>
</dbReference>
<evidence type="ECO:0000256" key="3">
    <source>
        <dbReference type="ARBA" id="ARBA00023016"/>
    </source>
</evidence>
<comment type="subcellular location">
    <subcellularLocation>
        <location evidence="1">Nucleus</location>
    </subcellularLocation>
</comment>
<organism evidence="11 12">
    <name type="scientific">Rubroshorea leprosula</name>
    <dbReference type="NCBI Taxonomy" id="152421"/>
    <lineage>
        <taxon>Eukaryota</taxon>
        <taxon>Viridiplantae</taxon>
        <taxon>Streptophyta</taxon>
        <taxon>Embryophyta</taxon>
        <taxon>Tracheophyta</taxon>
        <taxon>Spermatophyta</taxon>
        <taxon>Magnoliopsida</taxon>
        <taxon>eudicotyledons</taxon>
        <taxon>Gunneridae</taxon>
        <taxon>Pentapetalae</taxon>
        <taxon>rosids</taxon>
        <taxon>malvids</taxon>
        <taxon>Malvales</taxon>
        <taxon>Dipterocarpaceae</taxon>
        <taxon>Rubroshorea</taxon>
    </lineage>
</organism>
<gene>
    <name evidence="11" type="ORF">SLEP1_g5950</name>
</gene>
<feature type="region of interest" description="Disordered" evidence="9">
    <location>
        <begin position="130"/>
        <end position="167"/>
    </location>
</feature>
<evidence type="ECO:0000256" key="8">
    <source>
        <dbReference type="ARBA" id="ARBA00024343"/>
    </source>
</evidence>
<keyword evidence="6" id="KW-0804">Transcription</keyword>
<dbReference type="GO" id="GO:0006950">
    <property type="term" value="P:response to stress"/>
    <property type="evidence" value="ECO:0007669"/>
    <property type="project" value="TreeGrafter"/>
</dbReference>
<feature type="domain" description="AP2/ERF" evidence="10">
    <location>
        <begin position="70"/>
        <end position="127"/>
    </location>
</feature>
<feature type="compositionally biased region" description="Basic residues" evidence="9">
    <location>
        <begin position="45"/>
        <end position="58"/>
    </location>
</feature>
<dbReference type="Pfam" id="PF00847">
    <property type="entry name" value="AP2"/>
    <property type="match status" value="1"/>
</dbReference>
<name>A0AAV5HZV0_9ROSI</name>
<evidence type="ECO:0000256" key="2">
    <source>
        <dbReference type="ARBA" id="ARBA00023015"/>
    </source>
</evidence>
<evidence type="ECO:0000256" key="4">
    <source>
        <dbReference type="ARBA" id="ARBA00023125"/>
    </source>
</evidence>
<dbReference type="CDD" id="cd00018">
    <property type="entry name" value="AP2"/>
    <property type="match status" value="1"/>
</dbReference>
<dbReference type="Gene3D" id="3.30.730.10">
    <property type="entry name" value="AP2/ERF domain"/>
    <property type="match status" value="1"/>
</dbReference>
<dbReference type="InterPro" id="IPR036955">
    <property type="entry name" value="AP2/ERF_dom_sf"/>
</dbReference>
<evidence type="ECO:0000256" key="1">
    <source>
        <dbReference type="ARBA" id="ARBA00004123"/>
    </source>
</evidence>
<dbReference type="SUPFAM" id="SSF54171">
    <property type="entry name" value="DNA-binding domain"/>
    <property type="match status" value="1"/>
</dbReference>
<keyword evidence="7" id="KW-0539">Nucleus</keyword>
<dbReference type="EMBL" id="BPVZ01000005">
    <property type="protein sequence ID" value="GKU92187.1"/>
    <property type="molecule type" value="Genomic_DNA"/>
</dbReference>
<dbReference type="AlphaFoldDB" id="A0AAV5HZV0"/>
<evidence type="ECO:0000259" key="10">
    <source>
        <dbReference type="PROSITE" id="PS51032"/>
    </source>
</evidence>
<dbReference type="Proteomes" id="UP001054252">
    <property type="component" value="Unassembled WGS sequence"/>
</dbReference>
<proteinExistence type="inferred from homology"/>
<dbReference type="GO" id="GO:0003700">
    <property type="term" value="F:DNA-binding transcription factor activity"/>
    <property type="evidence" value="ECO:0007669"/>
    <property type="project" value="InterPro"/>
</dbReference>
<comment type="similarity">
    <text evidence="8">Belongs to the AP2/ERF transcription factor family. ERF subfamily.</text>
</comment>
<evidence type="ECO:0000256" key="6">
    <source>
        <dbReference type="ARBA" id="ARBA00023163"/>
    </source>
</evidence>
<comment type="caution">
    <text evidence="11">The sequence shown here is derived from an EMBL/GenBank/DDBJ whole genome shotgun (WGS) entry which is preliminary data.</text>
</comment>
<dbReference type="GO" id="GO:0045893">
    <property type="term" value="P:positive regulation of DNA-templated transcription"/>
    <property type="evidence" value="ECO:0007669"/>
    <property type="project" value="TreeGrafter"/>
</dbReference>
<reference evidence="11 12" key="1">
    <citation type="journal article" date="2021" name="Commun. Biol.">
        <title>The genome of Shorea leprosula (Dipterocarpaceae) highlights the ecological relevance of drought in aseasonal tropical rainforests.</title>
        <authorList>
            <person name="Ng K.K.S."/>
            <person name="Kobayashi M.J."/>
            <person name="Fawcett J.A."/>
            <person name="Hatakeyama M."/>
            <person name="Paape T."/>
            <person name="Ng C.H."/>
            <person name="Ang C.C."/>
            <person name="Tnah L.H."/>
            <person name="Lee C.T."/>
            <person name="Nishiyama T."/>
            <person name="Sese J."/>
            <person name="O'Brien M.J."/>
            <person name="Copetti D."/>
            <person name="Mohd Noor M.I."/>
            <person name="Ong R.C."/>
            <person name="Putra M."/>
            <person name="Sireger I.Z."/>
            <person name="Indrioko S."/>
            <person name="Kosugi Y."/>
            <person name="Izuno A."/>
            <person name="Isagi Y."/>
            <person name="Lee S.L."/>
            <person name="Shimizu K.K."/>
        </authorList>
    </citation>
    <scope>NUCLEOTIDE SEQUENCE [LARGE SCALE GENOMIC DNA]</scope>
    <source>
        <strain evidence="11">214</strain>
    </source>
</reference>
<protein>
    <recommendedName>
        <fullName evidence="10">AP2/ERF domain-containing protein</fullName>
    </recommendedName>
</protein>
<evidence type="ECO:0000256" key="9">
    <source>
        <dbReference type="SAM" id="MobiDB-lite"/>
    </source>
</evidence>
<feature type="region of interest" description="Disordered" evidence="9">
    <location>
        <begin position="212"/>
        <end position="246"/>
    </location>
</feature>
<dbReference type="InterPro" id="IPR001471">
    <property type="entry name" value="AP2/ERF_dom"/>
</dbReference>
<evidence type="ECO:0000313" key="11">
    <source>
        <dbReference type="EMBL" id="GKU92187.1"/>
    </source>
</evidence>